<dbReference type="RefSeq" id="WP_091649618.1">
    <property type="nucleotide sequence ID" value="NZ_FNHQ01000011.1"/>
</dbReference>
<dbReference type="STRING" id="349095.SAMN05660299_01317"/>
<keyword evidence="2" id="KW-1003">Cell membrane</keyword>
<reference evidence="7 8" key="1">
    <citation type="submission" date="2016-10" db="EMBL/GenBank/DDBJ databases">
        <authorList>
            <person name="de Groot N.N."/>
        </authorList>
    </citation>
    <scope>NUCLEOTIDE SEQUENCE [LARGE SCALE GENOMIC DNA]</scope>
    <source>
        <strain evidence="7 8">DSM 16981</strain>
    </source>
</reference>
<keyword evidence="5 6" id="KW-0472">Membrane</keyword>
<protein>
    <submittedName>
        <fullName evidence="7">L-lysine exporter family protein LysE/ArgO</fullName>
    </submittedName>
</protein>
<dbReference type="InterPro" id="IPR001123">
    <property type="entry name" value="LeuE-type"/>
</dbReference>
<dbReference type="Proteomes" id="UP000199309">
    <property type="component" value="Unassembled WGS sequence"/>
</dbReference>
<evidence type="ECO:0000256" key="2">
    <source>
        <dbReference type="ARBA" id="ARBA00022475"/>
    </source>
</evidence>
<feature type="transmembrane region" description="Helical" evidence="6">
    <location>
        <begin position="68"/>
        <end position="89"/>
    </location>
</feature>
<keyword evidence="3 6" id="KW-0812">Transmembrane</keyword>
<feature type="transmembrane region" description="Helical" evidence="6">
    <location>
        <begin position="142"/>
        <end position="166"/>
    </location>
</feature>
<keyword evidence="4 6" id="KW-1133">Transmembrane helix</keyword>
<feature type="transmembrane region" description="Helical" evidence="6">
    <location>
        <begin position="178"/>
        <end position="202"/>
    </location>
</feature>
<evidence type="ECO:0000256" key="5">
    <source>
        <dbReference type="ARBA" id="ARBA00023136"/>
    </source>
</evidence>
<proteinExistence type="predicted"/>
<evidence type="ECO:0000313" key="8">
    <source>
        <dbReference type="Proteomes" id="UP000199309"/>
    </source>
</evidence>
<dbReference type="GO" id="GO:0015171">
    <property type="term" value="F:amino acid transmembrane transporter activity"/>
    <property type="evidence" value="ECO:0007669"/>
    <property type="project" value="TreeGrafter"/>
</dbReference>
<accession>A0A1G9V3E8</accession>
<feature type="transmembrane region" description="Helical" evidence="6">
    <location>
        <begin position="101"/>
        <end position="122"/>
    </location>
</feature>
<evidence type="ECO:0000256" key="6">
    <source>
        <dbReference type="SAM" id="Phobius"/>
    </source>
</evidence>
<dbReference type="PANTHER" id="PTHR30086:SF20">
    <property type="entry name" value="ARGININE EXPORTER PROTEIN ARGO-RELATED"/>
    <property type="match status" value="1"/>
</dbReference>
<feature type="transmembrane region" description="Helical" evidence="6">
    <location>
        <begin position="12"/>
        <end position="30"/>
    </location>
</feature>
<dbReference type="EMBL" id="FNHQ01000011">
    <property type="protein sequence ID" value="SDM66659.1"/>
    <property type="molecule type" value="Genomic_DNA"/>
</dbReference>
<evidence type="ECO:0000256" key="3">
    <source>
        <dbReference type="ARBA" id="ARBA00022692"/>
    </source>
</evidence>
<evidence type="ECO:0000256" key="4">
    <source>
        <dbReference type="ARBA" id="ARBA00022989"/>
    </source>
</evidence>
<feature type="transmembrane region" description="Helical" evidence="6">
    <location>
        <begin position="37"/>
        <end position="62"/>
    </location>
</feature>
<sequence>MFYYLQGLTLGLAYLAPIGMQNLFVINTALTQRRTRALLTAIIVIFFDVTLALFCFFGVGALMKIYPWMRLIIMGMGGLLVVYIGIILFRTETFLKNTQNTNISLIKVVFTACIVTWFNPQAIIDGTMMLGAFQATLPETEIVHFLMGMISASGLWFLGITFFVSLCNRRFTPQVLHVINKTCGIVIIGYGVNLLIQFCIFLP</sequence>
<evidence type="ECO:0000313" key="7">
    <source>
        <dbReference type="EMBL" id="SDM66659.1"/>
    </source>
</evidence>
<evidence type="ECO:0000256" key="1">
    <source>
        <dbReference type="ARBA" id="ARBA00004651"/>
    </source>
</evidence>
<organism evidence="7 8">
    <name type="scientific">Megasphaera paucivorans</name>
    <dbReference type="NCBI Taxonomy" id="349095"/>
    <lineage>
        <taxon>Bacteria</taxon>
        <taxon>Bacillati</taxon>
        <taxon>Bacillota</taxon>
        <taxon>Negativicutes</taxon>
        <taxon>Veillonellales</taxon>
        <taxon>Veillonellaceae</taxon>
        <taxon>Megasphaera</taxon>
    </lineage>
</organism>
<dbReference type="Pfam" id="PF01810">
    <property type="entry name" value="LysE"/>
    <property type="match status" value="1"/>
</dbReference>
<dbReference type="PANTHER" id="PTHR30086">
    <property type="entry name" value="ARGININE EXPORTER PROTEIN ARGO"/>
    <property type="match status" value="1"/>
</dbReference>
<dbReference type="AlphaFoldDB" id="A0A1G9V3E8"/>
<dbReference type="GO" id="GO:0005886">
    <property type="term" value="C:plasma membrane"/>
    <property type="evidence" value="ECO:0007669"/>
    <property type="project" value="UniProtKB-SubCell"/>
</dbReference>
<keyword evidence="8" id="KW-1185">Reference proteome</keyword>
<dbReference type="OrthoDB" id="5638726at2"/>
<name>A0A1G9V3E8_9FIRM</name>
<comment type="subcellular location">
    <subcellularLocation>
        <location evidence="1">Cell membrane</location>
        <topology evidence="1">Multi-pass membrane protein</topology>
    </subcellularLocation>
</comment>
<gene>
    <name evidence="7" type="ORF">SAMN05660299_01317</name>
</gene>